<feature type="binding site" evidence="2">
    <location>
        <position position="187"/>
    </location>
    <ligand>
        <name>Mg(2+)</name>
        <dbReference type="ChEBI" id="CHEBI:18420"/>
        <label>1</label>
        <note>catalytic</note>
    </ligand>
</feature>
<keyword evidence="4" id="KW-1185">Reference proteome</keyword>
<dbReference type="GO" id="GO:0007165">
    <property type="term" value="P:signal transduction"/>
    <property type="evidence" value="ECO:0007669"/>
    <property type="project" value="TreeGrafter"/>
</dbReference>
<reference evidence="3 4" key="1">
    <citation type="submission" date="2020-05" db="EMBL/GenBank/DDBJ databases">
        <title>Parvularcula mediterraneae sp. nov., isolated from polypropylene straw from shallow seawater of the seashore of Laganas in Zakynthos island, Greece.</title>
        <authorList>
            <person name="Szabo I."/>
            <person name="Al-Omari J."/>
            <person name="Rado J."/>
            <person name="Szerdahelyi G.S."/>
        </authorList>
    </citation>
    <scope>NUCLEOTIDE SEQUENCE [LARGE SCALE GENOMIC DNA]</scope>
    <source>
        <strain evidence="3 4">ZS-1/3</strain>
    </source>
</reference>
<evidence type="ECO:0000313" key="3">
    <source>
        <dbReference type="EMBL" id="NNU16604.1"/>
    </source>
</evidence>
<evidence type="ECO:0000256" key="2">
    <source>
        <dbReference type="PIRSR" id="PIRSR600760-2"/>
    </source>
</evidence>
<feature type="binding site" evidence="2">
    <location>
        <position position="69"/>
    </location>
    <ligand>
        <name>Mg(2+)</name>
        <dbReference type="ChEBI" id="CHEBI:18420"/>
        <label>1</label>
        <note>catalytic</note>
    </ligand>
</feature>
<dbReference type="CDD" id="cd01638">
    <property type="entry name" value="CysQ"/>
    <property type="match status" value="1"/>
</dbReference>
<feature type="binding site" evidence="2">
    <location>
        <position position="66"/>
    </location>
    <ligand>
        <name>Mg(2+)</name>
        <dbReference type="ChEBI" id="CHEBI:18420"/>
        <label>1</label>
        <note>catalytic</note>
    </ligand>
</feature>
<dbReference type="Pfam" id="PF00459">
    <property type="entry name" value="Inositol_P"/>
    <property type="match status" value="1"/>
</dbReference>
<feature type="binding site" evidence="2">
    <location>
        <position position="68"/>
    </location>
    <ligand>
        <name>Mg(2+)</name>
        <dbReference type="ChEBI" id="CHEBI:18420"/>
        <label>1</label>
        <note>catalytic</note>
    </ligand>
</feature>
<dbReference type="Gene3D" id="3.40.190.80">
    <property type="match status" value="1"/>
</dbReference>
<keyword evidence="2" id="KW-0479">Metal-binding</keyword>
<organism evidence="3 4">
    <name type="scientific">Parvularcula mediterranea</name>
    <dbReference type="NCBI Taxonomy" id="2732508"/>
    <lineage>
        <taxon>Bacteria</taxon>
        <taxon>Pseudomonadati</taxon>
        <taxon>Pseudomonadota</taxon>
        <taxon>Alphaproteobacteria</taxon>
        <taxon>Parvularculales</taxon>
        <taxon>Parvularculaceae</taxon>
        <taxon>Parvularcula</taxon>
    </lineage>
</organism>
<dbReference type="EMBL" id="JABFCX010000003">
    <property type="protein sequence ID" value="NNU16604.1"/>
    <property type="molecule type" value="Genomic_DNA"/>
</dbReference>
<dbReference type="GO" id="GO:0046872">
    <property type="term" value="F:metal ion binding"/>
    <property type="evidence" value="ECO:0007669"/>
    <property type="project" value="UniProtKB-KW"/>
</dbReference>
<accession>A0A7Y3RM37</accession>
<dbReference type="GO" id="GO:0006020">
    <property type="term" value="P:inositol metabolic process"/>
    <property type="evidence" value="ECO:0007669"/>
    <property type="project" value="TreeGrafter"/>
</dbReference>
<evidence type="ECO:0000256" key="1">
    <source>
        <dbReference type="ARBA" id="ARBA00009759"/>
    </source>
</evidence>
<dbReference type="SUPFAM" id="SSF56655">
    <property type="entry name" value="Carbohydrate phosphatase"/>
    <property type="match status" value="1"/>
</dbReference>
<comment type="similarity">
    <text evidence="1">Belongs to the inositol monophosphatase superfamily.</text>
</comment>
<protein>
    <submittedName>
        <fullName evidence="3">3'(2'),5'-bisphosphate nucleotidase CysQ</fullName>
    </submittedName>
</protein>
<dbReference type="PRINTS" id="PR00377">
    <property type="entry name" value="IMPHPHTASES"/>
</dbReference>
<dbReference type="GO" id="GO:0008934">
    <property type="term" value="F:inositol monophosphate 1-phosphatase activity"/>
    <property type="evidence" value="ECO:0007669"/>
    <property type="project" value="TreeGrafter"/>
</dbReference>
<evidence type="ECO:0000313" key="4">
    <source>
        <dbReference type="Proteomes" id="UP000536835"/>
    </source>
</evidence>
<dbReference type="AlphaFoldDB" id="A0A7Y3RM37"/>
<comment type="cofactor">
    <cofactor evidence="2">
        <name>Mg(2+)</name>
        <dbReference type="ChEBI" id="CHEBI:18420"/>
    </cofactor>
</comment>
<comment type="caution">
    <text evidence="3">The sequence shown here is derived from an EMBL/GenBank/DDBJ whole genome shotgun (WGS) entry which is preliminary data.</text>
</comment>
<gene>
    <name evidence="3" type="ORF">HK107_09755</name>
</gene>
<name>A0A7Y3RM37_9PROT</name>
<keyword evidence="2" id="KW-0460">Magnesium</keyword>
<dbReference type="InterPro" id="IPR000760">
    <property type="entry name" value="Inositol_monophosphatase-like"/>
</dbReference>
<dbReference type="PANTHER" id="PTHR20854">
    <property type="entry name" value="INOSITOL MONOPHOSPHATASE"/>
    <property type="match status" value="1"/>
</dbReference>
<dbReference type="PANTHER" id="PTHR20854:SF4">
    <property type="entry name" value="INOSITOL-1-MONOPHOSPHATASE-RELATED"/>
    <property type="match status" value="1"/>
</dbReference>
<sequence>MPLWRDRSVKVWTKGDDSPVSEADMRADAILREALLDGPRRNYGWLSEESCDDRSRLEAPRTIIVDPIDGTRAFLQGDDQFTVCIAVTEGERVVASVIHAPARNETFAASLGGGSTLNGKPISASDCKGLEDCQMLGQKRMFQHPSWPEPWPEMGVHYKNSTSYRMACVAAGRFDGTLALVPKADWDAAPGALIAEEAGAKVSDHLGKSFRFGQEKPEQRGLVCASPGLYPHIIERLSHLPGDLRSIQT</sequence>
<proteinExistence type="inferred from homology"/>
<feature type="binding site" evidence="2">
    <location>
        <position position="48"/>
    </location>
    <ligand>
        <name>Mg(2+)</name>
        <dbReference type="ChEBI" id="CHEBI:18420"/>
        <label>1</label>
        <note>catalytic</note>
    </ligand>
</feature>
<dbReference type="Gene3D" id="3.30.540.10">
    <property type="entry name" value="Fructose-1,6-Bisphosphatase, subunit A, domain 1"/>
    <property type="match status" value="1"/>
</dbReference>
<dbReference type="Proteomes" id="UP000536835">
    <property type="component" value="Unassembled WGS sequence"/>
</dbReference>